<dbReference type="AlphaFoldDB" id="S0DEU5"/>
<dbReference type="InterPro" id="IPR023765">
    <property type="entry name" value="SBP_5_CS"/>
</dbReference>
<dbReference type="PANTHER" id="PTHR30290:SF62">
    <property type="entry name" value="OLIGOPEPTIDE ABC TRANSPORTER, PERIPLASMIC OLIGOPEPTIDE-BINDING PROTEIN"/>
    <property type="match status" value="1"/>
</dbReference>
<evidence type="ECO:0000256" key="1">
    <source>
        <dbReference type="SAM" id="MobiDB-lite"/>
    </source>
</evidence>
<dbReference type="SUPFAM" id="SSF53850">
    <property type="entry name" value="Periplasmic binding protein-like II"/>
    <property type="match status" value="1"/>
</dbReference>
<dbReference type="Gene3D" id="3.40.190.10">
    <property type="entry name" value="Periplasmic binding protein-like II"/>
    <property type="match status" value="1"/>
</dbReference>
<feature type="domain" description="Solute-binding protein family 5" evidence="2">
    <location>
        <begin position="160"/>
        <end position="559"/>
    </location>
</feature>
<dbReference type="CDD" id="cd08500">
    <property type="entry name" value="PBP2_NikA_DppA_OppA_like_4"/>
    <property type="match status" value="1"/>
</dbReference>
<dbReference type="GO" id="GO:0015833">
    <property type="term" value="P:peptide transport"/>
    <property type="evidence" value="ECO:0007669"/>
    <property type="project" value="TreeGrafter"/>
</dbReference>
<dbReference type="InterPro" id="IPR000914">
    <property type="entry name" value="SBP_5_dom"/>
</dbReference>
<dbReference type="PROSITE" id="PS01040">
    <property type="entry name" value="SBP_BACTERIAL_5"/>
    <property type="match status" value="1"/>
</dbReference>
<organism evidence="3">
    <name type="scientific">termite gut metagenome</name>
    <dbReference type="NCBI Taxonomy" id="433724"/>
    <lineage>
        <taxon>unclassified sequences</taxon>
        <taxon>metagenomes</taxon>
        <taxon>organismal metagenomes</taxon>
    </lineage>
</organism>
<name>S0DEU5_9ZZZZ</name>
<dbReference type="PANTHER" id="PTHR30290">
    <property type="entry name" value="PERIPLASMIC BINDING COMPONENT OF ABC TRANSPORTER"/>
    <property type="match status" value="1"/>
</dbReference>
<accession>S0DEU5</accession>
<dbReference type="GO" id="GO:1904680">
    <property type="term" value="F:peptide transmembrane transporter activity"/>
    <property type="evidence" value="ECO:0007669"/>
    <property type="project" value="TreeGrafter"/>
</dbReference>
<evidence type="ECO:0000313" key="3">
    <source>
        <dbReference type="EMBL" id="CCO21812.1"/>
    </source>
</evidence>
<feature type="region of interest" description="Disordered" evidence="1">
    <location>
        <begin position="31"/>
        <end position="55"/>
    </location>
</feature>
<gene>
    <name evidence="3" type="ORF">BN138_1000</name>
</gene>
<evidence type="ECO:0000259" key="2">
    <source>
        <dbReference type="Pfam" id="PF00496"/>
    </source>
</evidence>
<protein>
    <submittedName>
        <fullName evidence="3">Putative ATPbinding peptide transport protein</fullName>
    </submittedName>
</protein>
<dbReference type="PROSITE" id="PS51257">
    <property type="entry name" value="PROKAR_LIPOPROTEIN"/>
    <property type="match status" value="1"/>
</dbReference>
<reference evidence="3" key="2">
    <citation type="journal article" date="2013" name="Biotechnol. Biofuels">
        <title>Mining for hemicellulases in the fungus-growing termite Pseudacanthotermes militaris using functional metagenomics.</title>
        <authorList>
            <person name="Bastien G."/>
            <person name="Arnal G."/>
            <person name="Bozonnet S."/>
            <person name="Laguerre S."/>
            <person name="Ferreira F."/>
            <person name="Faure R."/>
            <person name="Henrissat B."/>
            <person name="Lefevre F."/>
            <person name="Robe P."/>
            <person name="Bouchez O."/>
            <person name="Noirot C."/>
            <person name="Dumon C."/>
            <person name="O'Donohue M."/>
        </authorList>
    </citation>
    <scope>NUCLEOTIDE SEQUENCE</scope>
</reference>
<sequence>MGMKKATLFVLMAAMILSMLAACTAADTGSAPADASGGDSAAPPAAGTGDGEFDATGLMELPQAEQVCYNLSEYESLTGATLAFSQSPILDAEVEGGALPAIGERLPAEPVVMVPYAEVGEYGGSLTLPAVEPKSWWPASQGTTEYFFTRDMRYPNVLLPSMATGYTFSDDFKSLTLSLREGLKWSDGAPFSADDILFWWDVVNNEDITPTIPPQWMPGGEPMTVAKEDDHTVRFDFAVPSSTIIYYFCQWANYGMQSQGFLPKHVLENYLPENNPNIEQEAKAAGFDSWSRYFMDLQEFTRDTPQKLEIPYMGPWVPAEITNDYVTWKRNPYYFKVDTAGNQLPYIDTYKGIFYKDADNLKLRTLAGDFDYVPFGLALSDQTVLSESADAADFHIIQTPGVYGADCGIFVNATYEINEDEGAILADKRFRQALSVAIDREEMNIVIAQGFGSVTQATIDPGSQWFKQEYADAFAQYDVELANQLLDEMGMDKRGSDGFRLMPNGEPFTLVPEFTQTPAAVANGAELVKDYWEKVGIRTNMKIIEYAQMAPRLEAGEVMIMGYPLDGVDAITTRLEPFNMGGFRPSWNMPAWYNWVRTGGATGTEPSDPVVKEFLEKAFDKGSLSDEDFDKLAEEMLTWEAENVYTIGTFGYVPAPTVVRNGLGNVDAVNVYGFSHPADGTKSHRPEVFFWKDASKRS</sequence>
<proteinExistence type="predicted"/>
<dbReference type="EMBL" id="HF548330">
    <property type="protein sequence ID" value="CCO21812.1"/>
    <property type="molecule type" value="Genomic_DNA"/>
</dbReference>
<feature type="compositionally biased region" description="Low complexity" evidence="1">
    <location>
        <begin position="31"/>
        <end position="47"/>
    </location>
</feature>
<dbReference type="Pfam" id="PF00496">
    <property type="entry name" value="SBP_bac_5"/>
    <property type="match status" value="1"/>
</dbReference>
<reference evidence="3" key="1">
    <citation type="submission" date="2012-10" db="EMBL/GenBank/DDBJ databases">
        <authorList>
            <person name="Sandrine L."/>
        </authorList>
    </citation>
    <scope>NUCLEOTIDE SEQUENCE</scope>
</reference>
<dbReference type="InterPro" id="IPR039424">
    <property type="entry name" value="SBP_5"/>
</dbReference>
<dbReference type="Gene3D" id="3.10.105.10">
    <property type="entry name" value="Dipeptide-binding Protein, Domain 3"/>
    <property type="match status" value="1"/>
</dbReference>